<dbReference type="FunFam" id="1.10.10.10:FF:000279">
    <property type="entry name" value="Transcriptional regulator, ArsR family"/>
    <property type="match status" value="1"/>
</dbReference>
<dbReference type="GO" id="GO:0046685">
    <property type="term" value="P:response to arsenic-containing substance"/>
    <property type="evidence" value="ECO:0007669"/>
    <property type="project" value="UniProtKB-KW"/>
</dbReference>
<dbReference type="GO" id="GO:0046872">
    <property type="term" value="F:metal ion binding"/>
    <property type="evidence" value="ECO:0007669"/>
    <property type="project" value="UniProtKB-KW"/>
</dbReference>
<keyword evidence="4" id="KW-0238">DNA-binding</keyword>
<dbReference type="GO" id="GO:0003677">
    <property type="term" value="F:DNA binding"/>
    <property type="evidence" value="ECO:0007669"/>
    <property type="project" value="UniProtKB-KW"/>
</dbReference>
<dbReference type="AlphaFoldDB" id="A0A1M5MPK6"/>
<dbReference type="SMART" id="SM00418">
    <property type="entry name" value="HTH_ARSR"/>
    <property type="match status" value="1"/>
</dbReference>
<dbReference type="InterPro" id="IPR011991">
    <property type="entry name" value="ArsR-like_HTH"/>
</dbReference>
<feature type="domain" description="HTH arsR-type" evidence="7">
    <location>
        <begin position="24"/>
        <end position="119"/>
    </location>
</feature>
<keyword evidence="2" id="KW-0480">Metal-thiolate cluster</keyword>
<dbReference type="SUPFAM" id="SSF46785">
    <property type="entry name" value="Winged helix' DNA-binding domain"/>
    <property type="match status" value="1"/>
</dbReference>
<evidence type="ECO:0000259" key="7">
    <source>
        <dbReference type="PROSITE" id="PS50987"/>
    </source>
</evidence>
<evidence type="ECO:0000256" key="6">
    <source>
        <dbReference type="ARBA" id="ARBA00060178"/>
    </source>
</evidence>
<dbReference type="NCBIfam" id="NF033788">
    <property type="entry name" value="HTH_metalloreg"/>
    <property type="match status" value="1"/>
</dbReference>
<evidence type="ECO:0000313" key="8">
    <source>
        <dbReference type="EMBL" id="SHG79002.1"/>
    </source>
</evidence>
<dbReference type="InterPro" id="IPR051081">
    <property type="entry name" value="HTH_MetalResp_TranReg"/>
</dbReference>
<evidence type="ECO:0000256" key="3">
    <source>
        <dbReference type="ARBA" id="ARBA00023015"/>
    </source>
</evidence>
<keyword evidence="5" id="KW-0804">Transcription</keyword>
<dbReference type="PROSITE" id="PS50987">
    <property type="entry name" value="HTH_ARSR_2"/>
    <property type="match status" value="1"/>
</dbReference>
<dbReference type="Proteomes" id="UP000184000">
    <property type="component" value="Unassembled WGS sequence"/>
</dbReference>
<dbReference type="PANTHER" id="PTHR33154">
    <property type="entry name" value="TRANSCRIPTIONAL REGULATOR, ARSR FAMILY"/>
    <property type="match status" value="1"/>
</dbReference>
<gene>
    <name evidence="8" type="ORF">SAMN02744645_1395</name>
</gene>
<dbReference type="NCBIfam" id="NF007528">
    <property type="entry name" value="PRK10141.1"/>
    <property type="match status" value="1"/>
</dbReference>
<reference evidence="8 9" key="1">
    <citation type="submission" date="2016-11" db="EMBL/GenBank/DDBJ databases">
        <authorList>
            <person name="Jaros S."/>
            <person name="Januszkiewicz K."/>
            <person name="Wedrychowicz H."/>
        </authorList>
    </citation>
    <scope>NUCLEOTIDE SEQUENCE [LARGE SCALE GENOMIC DNA]</scope>
    <source>
        <strain evidence="8 9">DSM 18231</strain>
    </source>
</reference>
<accession>A0A1M5MPK6</accession>
<dbReference type="InterPro" id="IPR036390">
    <property type="entry name" value="WH_DNA-bd_sf"/>
</dbReference>
<keyword evidence="1" id="KW-0059">Arsenical resistance</keyword>
<dbReference type="EMBL" id="FQXA01000002">
    <property type="protein sequence ID" value="SHG79002.1"/>
    <property type="molecule type" value="Genomic_DNA"/>
</dbReference>
<proteinExistence type="predicted"/>
<dbReference type="Gene3D" id="1.10.10.10">
    <property type="entry name" value="Winged helix-like DNA-binding domain superfamily/Winged helix DNA-binding domain"/>
    <property type="match status" value="1"/>
</dbReference>
<evidence type="ECO:0000256" key="1">
    <source>
        <dbReference type="ARBA" id="ARBA00022849"/>
    </source>
</evidence>
<comment type="function">
    <text evidence="6">Binds arsenite and regulates the expression of arsenic efflux pumps. In vitro, also binds antimony and bismuth, but not arsenate.</text>
</comment>
<dbReference type="InterPro" id="IPR001845">
    <property type="entry name" value="HTH_ArsR_DNA-bd_dom"/>
</dbReference>
<dbReference type="PANTHER" id="PTHR33154:SF18">
    <property type="entry name" value="ARSENICAL RESISTANCE OPERON REPRESSOR"/>
    <property type="match status" value="1"/>
</dbReference>
<keyword evidence="2" id="KW-0479">Metal-binding</keyword>
<protein>
    <submittedName>
        <fullName evidence="8">Transcriptional regulator, ArsR family</fullName>
    </submittedName>
</protein>
<dbReference type="InterPro" id="IPR036388">
    <property type="entry name" value="WH-like_DNA-bd_sf"/>
</dbReference>
<dbReference type="Pfam" id="PF01022">
    <property type="entry name" value="HTH_5"/>
    <property type="match status" value="1"/>
</dbReference>
<sequence length="144" mass="16773">MRPSIYSRFSGWSLLYVNHIVHAMNFMIEPLTPDLVFKCLSDETRARMTLLITREGELCVCELTTALEQSQPKISRHLSQLRSCAILEDRRQGQWVYYRLHPHLPDWVREMLQVVLNANNEWLSSDAARLECMRDRPGRAAICG</sequence>
<dbReference type="PRINTS" id="PR00778">
    <property type="entry name" value="HTHARSR"/>
</dbReference>
<evidence type="ECO:0000256" key="4">
    <source>
        <dbReference type="ARBA" id="ARBA00023125"/>
    </source>
</evidence>
<dbReference type="GO" id="GO:0003700">
    <property type="term" value="F:DNA-binding transcription factor activity"/>
    <property type="evidence" value="ECO:0007669"/>
    <property type="project" value="InterPro"/>
</dbReference>
<evidence type="ECO:0000256" key="2">
    <source>
        <dbReference type="ARBA" id="ARBA00022851"/>
    </source>
</evidence>
<organism evidence="8 9">
    <name type="scientific">Stutzerimonas xanthomarina DSM 18231</name>
    <dbReference type="NCBI Taxonomy" id="1403346"/>
    <lineage>
        <taxon>Bacteria</taxon>
        <taxon>Pseudomonadati</taxon>
        <taxon>Pseudomonadota</taxon>
        <taxon>Gammaproteobacteria</taxon>
        <taxon>Pseudomonadales</taxon>
        <taxon>Pseudomonadaceae</taxon>
        <taxon>Stutzerimonas</taxon>
    </lineage>
</organism>
<keyword evidence="3" id="KW-0805">Transcription regulation</keyword>
<dbReference type="CDD" id="cd00090">
    <property type="entry name" value="HTH_ARSR"/>
    <property type="match status" value="1"/>
</dbReference>
<evidence type="ECO:0000313" key="9">
    <source>
        <dbReference type="Proteomes" id="UP000184000"/>
    </source>
</evidence>
<evidence type="ECO:0000256" key="5">
    <source>
        <dbReference type="ARBA" id="ARBA00023163"/>
    </source>
</evidence>
<name>A0A1M5MPK6_9GAMM</name>